<keyword evidence="4 7" id="KW-0694">RNA-binding</keyword>
<evidence type="ECO:0000256" key="7">
    <source>
        <dbReference type="RuleBase" id="RU368100"/>
    </source>
</evidence>
<keyword evidence="6 7" id="KW-0687">Ribonucleoprotein</keyword>
<dbReference type="Gene3D" id="3.30.720.10">
    <property type="entry name" value="Signal recognition particle alu RNA binding heterodimer, srp9/1"/>
    <property type="match status" value="1"/>
</dbReference>
<dbReference type="Pfam" id="PF02290">
    <property type="entry name" value="SRP14"/>
    <property type="match status" value="1"/>
</dbReference>
<proteinExistence type="inferred from homology"/>
<reference evidence="9" key="1">
    <citation type="journal article" date="2023" name="Mol. Phylogenet. Evol.">
        <title>Genome-scale phylogeny and comparative genomics of the fungal order Sordariales.</title>
        <authorList>
            <person name="Hensen N."/>
            <person name="Bonometti L."/>
            <person name="Westerberg I."/>
            <person name="Brannstrom I.O."/>
            <person name="Guillou S."/>
            <person name="Cros-Aarteil S."/>
            <person name="Calhoun S."/>
            <person name="Haridas S."/>
            <person name="Kuo A."/>
            <person name="Mondo S."/>
            <person name="Pangilinan J."/>
            <person name="Riley R."/>
            <person name="LaButti K."/>
            <person name="Andreopoulos B."/>
            <person name="Lipzen A."/>
            <person name="Chen C."/>
            <person name="Yan M."/>
            <person name="Daum C."/>
            <person name="Ng V."/>
            <person name="Clum A."/>
            <person name="Steindorff A."/>
            <person name="Ohm R.A."/>
            <person name="Martin F."/>
            <person name="Silar P."/>
            <person name="Natvig D.O."/>
            <person name="Lalanne C."/>
            <person name="Gautier V."/>
            <person name="Ament-Velasquez S.L."/>
            <person name="Kruys A."/>
            <person name="Hutchinson M.I."/>
            <person name="Powell A.J."/>
            <person name="Barry K."/>
            <person name="Miller A.N."/>
            <person name="Grigoriev I.V."/>
            <person name="Debuchy R."/>
            <person name="Gladieux P."/>
            <person name="Hiltunen Thoren M."/>
            <person name="Johannesson H."/>
        </authorList>
    </citation>
    <scope>NUCLEOTIDE SEQUENCE</scope>
    <source>
        <strain evidence="9">CBS 731.68</strain>
    </source>
</reference>
<evidence type="ECO:0000256" key="4">
    <source>
        <dbReference type="ARBA" id="ARBA00022884"/>
    </source>
</evidence>
<dbReference type="GeneID" id="87832353"/>
<evidence type="ECO:0000313" key="9">
    <source>
        <dbReference type="EMBL" id="KAK4124180.1"/>
    </source>
</evidence>
<dbReference type="EMBL" id="MU853227">
    <property type="protein sequence ID" value="KAK4124180.1"/>
    <property type="molecule type" value="Genomic_DNA"/>
</dbReference>
<dbReference type="GO" id="GO:0030942">
    <property type="term" value="F:endoplasmic reticulum signal peptide binding"/>
    <property type="evidence" value="ECO:0007669"/>
    <property type="project" value="UniProtKB-UniRule"/>
</dbReference>
<dbReference type="SUPFAM" id="SSF54762">
    <property type="entry name" value="Signal recognition particle alu RNA binding heterodimer, SRP9/14"/>
    <property type="match status" value="1"/>
</dbReference>
<dbReference type="PANTHER" id="PTHR12013">
    <property type="entry name" value="SIGNAL RECOGNITION PARTICLE 14 KD PROTEIN"/>
    <property type="match status" value="1"/>
</dbReference>
<protein>
    <recommendedName>
        <fullName evidence="7">Signal recognition particle subunit SRP14</fullName>
    </recommendedName>
    <alternativeName>
        <fullName evidence="7">Signal recognition particle 14 kDa protein</fullName>
    </alternativeName>
</protein>
<dbReference type="AlphaFoldDB" id="A0AAN6U1D8"/>
<comment type="function">
    <text evidence="7">Component of the signal recognition particle (SRP) complex, a ribonucleoprotein complex that mediates the cotranslational targeting of secretory and membrane proteins to the endoplasmic reticulum (ER).</text>
</comment>
<comment type="similarity">
    <text evidence="2 7">Belongs to the SRP14 family.</text>
</comment>
<accession>A0AAN6U1D8</accession>
<evidence type="ECO:0000256" key="1">
    <source>
        <dbReference type="ARBA" id="ARBA00004496"/>
    </source>
</evidence>
<gene>
    <name evidence="9" type="ORF">N657DRAFT_671216</name>
</gene>
<dbReference type="GO" id="GO:0008312">
    <property type="term" value="F:7S RNA binding"/>
    <property type="evidence" value="ECO:0007669"/>
    <property type="project" value="UniProtKB-UniRule"/>
</dbReference>
<comment type="subunit">
    <text evidence="7">Component of a fungal signal recognition particle (SRP) complex that consists of a 7SL RNA molecule (scR1) and at least six protein subunits: SRP72, SRP68, SRP54, SEC65, SRP21 and SRP14.</text>
</comment>
<feature type="compositionally biased region" description="Basic residues" evidence="8">
    <location>
        <begin position="124"/>
        <end position="138"/>
    </location>
</feature>
<keyword evidence="10" id="KW-1185">Reference proteome</keyword>
<evidence type="ECO:0000256" key="3">
    <source>
        <dbReference type="ARBA" id="ARBA00022490"/>
    </source>
</evidence>
<dbReference type="GO" id="GO:0005786">
    <property type="term" value="C:signal recognition particle, endoplasmic reticulum targeting"/>
    <property type="evidence" value="ECO:0007669"/>
    <property type="project" value="UniProtKB-UniRule"/>
</dbReference>
<comment type="subcellular location">
    <subcellularLocation>
        <location evidence="1 7">Cytoplasm</location>
    </subcellularLocation>
</comment>
<name>A0AAN6U1D8_9PEZI</name>
<comment type="caution">
    <text evidence="9">The sequence shown here is derived from an EMBL/GenBank/DDBJ whole genome shotgun (WGS) entry which is preliminary data.</text>
</comment>
<evidence type="ECO:0000313" key="10">
    <source>
        <dbReference type="Proteomes" id="UP001302602"/>
    </source>
</evidence>
<keyword evidence="5 7" id="KW-0733">Signal recognition particle</keyword>
<dbReference type="InterPro" id="IPR003210">
    <property type="entry name" value="Signal_recog_particle_SRP14"/>
</dbReference>
<dbReference type="Proteomes" id="UP001302602">
    <property type="component" value="Unassembled WGS sequence"/>
</dbReference>
<evidence type="ECO:0000256" key="2">
    <source>
        <dbReference type="ARBA" id="ARBA00010349"/>
    </source>
</evidence>
<feature type="region of interest" description="Disordered" evidence="8">
    <location>
        <begin position="118"/>
        <end position="149"/>
    </location>
</feature>
<evidence type="ECO:0000256" key="6">
    <source>
        <dbReference type="ARBA" id="ARBA00023274"/>
    </source>
</evidence>
<keyword evidence="3 7" id="KW-0963">Cytoplasm</keyword>
<sequence length="149" mass="16447">MGHLTHDEFFIQLADIFNSRKTKGHGAVYLTQKRLTHNETPSPSPPPTKNEPIAKEEDSLEDLVPPLQPLPILIRATNGKGKEDRSNKEKIKLSTIVQPDELEGFYARYAEACKSGMTALKPRDRTKRKKTKARKRKGGAGAGVGAVTS</sequence>
<reference evidence="9" key="2">
    <citation type="submission" date="2023-05" db="EMBL/GenBank/DDBJ databases">
        <authorList>
            <consortium name="Lawrence Berkeley National Laboratory"/>
            <person name="Steindorff A."/>
            <person name="Hensen N."/>
            <person name="Bonometti L."/>
            <person name="Westerberg I."/>
            <person name="Brannstrom I.O."/>
            <person name="Guillou S."/>
            <person name="Cros-Aarteil S."/>
            <person name="Calhoun S."/>
            <person name="Haridas S."/>
            <person name="Kuo A."/>
            <person name="Mondo S."/>
            <person name="Pangilinan J."/>
            <person name="Riley R."/>
            <person name="Labutti K."/>
            <person name="Andreopoulos B."/>
            <person name="Lipzen A."/>
            <person name="Chen C."/>
            <person name="Yanf M."/>
            <person name="Daum C."/>
            <person name="Ng V."/>
            <person name="Clum A."/>
            <person name="Ohm R."/>
            <person name="Martin F."/>
            <person name="Silar P."/>
            <person name="Natvig D."/>
            <person name="Lalanne C."/>
            <person name="Gautier V."/>
            <person name="Ament-Velasquez S.L."/>
            <person name="Kruys A."/>
            <person name="Hutchinson M.I."/>
            <person name="Powell A.J."/>
            <person name="Barry K."/>
            <person name="Miller A.N."/>
            <person name="Grigoriev I.V."/>
            <person name="Debuchy R."/>
            <person name="Gladieux P."/>
            <person name="Thoren M.H."/>
            <person name="Johannesson H."/>
        </authorList>
    </citation>
    <scope>NUCLEOTIDE SEQUENCE</scope>
    <source>
        <strain evidence="9">CBS 731.68</strain>
    </source>
</reference>
<organism evidence="9 10">
    <name type="scientific">Parathielavia appendiculata</name>
    <dbReference type="NCBI Taxonomy" id="2587402"/>
    <lineage>
        <taxon>Eukaryota</taxon>
        <taxon>Fungi</taxon>
        <taxon>Dikarya</taxon>
        <taxon>Ascomycota</taxon>
        <taxon>Pezizomycotina</taxon>
        <taxon>Sordariomycetes</taxon>
        <taxon>Sordariomycetidae</taxon>
        <taxon>Sordariales</taxon>
        <taxon>Chaetomiaceae</taxon>
        <taxon>Parathielavia</taxon>
    </lineage>
</organism>
<feature type="region of interest" description="Disordered" evidence="8">
    <location>
        <begin position="31"/>
        <end position="68"/>
    </location>
</feature>
<dbReference type="InterPro" id="IPR009018">
    <property type="entry name" value="Signal_recog_particle_SRP9/14"/>
</dbReference>
<evidence type="ECO:0000256" key="8">
    <source>
        <dbReference type="SAM" id="MobiDB-lite"/>
    </source>
</evidence>
<dbReference type="RefSeq" id="XP_062647951.1">
    <property type="nucleotide sequence ID" value="XM_062795585.1"/>
</dbReference>
<dbReference type="GO" id="GO:0006614">
    <property type="term" value="P:SRP-dependent cotranslational protein targeting to membrane"/>
    <property type="evidence" value="ECO:0007669"/>
    <property type="project" value="UniProtKB-UniRule"/>
</dbReference>
<feature type="compositionally biased region" description="Gly residues" evidence="8">
    <location>
        <begin position="139"/>
        <end position="149"/>
    </location>
</feature>
<evidence type="ECO:0000256" key="5">
    <source>
        <dbReference type="ARBA" id="ARBA00023135"/>
    </source>
</evidence>